<protein>
    <submittedName>
        <fullName evidence="5">Restriction endonuclease</fullName>
    </submittedName>
</protein>
<dbReference type="GO" id="GO:0009036">
    <property type="term" value="F:type II site-specific deoxyribonuclease activity"/>
    <property type="evidence" value="ECO:0007669"/>
    <property type="project" value="InterPro"/>
</dbReference>
<sequence>MKKEDFEKLTKGMKNQRVERPNKASAGTLSGHAAGEPFEKCVYKILKQKYPNNIFKQYEYLNDIYLRHPKHITVEQKYALFDSPTALFLLNRGNKATKEWTPENLFEEKQNDTADILYHEPNYYGIIDVKTRNIDKSAMAPNIVSAYKLARMCALMIDNEEFDTLGIDYIEIDWTEEEKHLRCTDAHYANLFKAKPEALYINWSAALQIQFHVCDLDQSWSGTMEEWARHYLKVFVDSAETRMVMMREKFIEPFRKYILNTENS</sequence>
<dbReference type="Proteomes" id="UP000321612">
    <property type="component" value="Unassembled WGS sequence"/>
</dbReference>
<dbReference type="SUPFAM" id="SSF52980">
    <property type="entry name" value="Restriction endonuclease-like"/>
    <property type="match status" value="1"/>
</dbReference>
<feature type="region of interest" description="Disordered" evidence="4">
    <location>
        <begin position="1"/>
        <end position="31"/>
    </location>
</feature>
<accession>A0A5C8GLY8</accession>
<evidence type="ECO:0000313" key="6">
    <source>
        <dbReference type="Proteomes" id="UP000321612"/>
    </source>
</evidence>
<keyword evidence="1" id="KW-0540">Nuclease</keyword>
<evidence type="ECO:0000256" key="2">
    <source>
        <dbReference type="ARBA" id="ARBA00022759"/>
    </source>
</evidence>
<dbReference type="InterPro" id="IPR037057">
    <property type="entry name" value="DNA_rep_MutH/T2_RE_sf"/>
</dbReference>
<dbReference type="Pfam" id="PF09226">
    <property type="entry name" value="Endonuc-HincII"/>
    <property type="match status" value="1"/>
</dbReference>
<proteinExistence type="predicted"/>
<feature type="compositionally biased region" description="Basic and acidic residues" evidence="4">
    <location>
        <begin position="1"/>
        <end position="22"/>
    </location>
</feature>
<keyword evidence="2 5" id="KW-0255">Endonuclease</keyword>
<dbReference type="EMBL" id="SDIK01000011">
    <property type="protein sequence ID" value="TXJ63120.1"/>
    <property type="molecule type" value="Genomic_DNA"/>
</dbReference>
<gene>
    <name evidence="5" type="ORF">ETF27_01760</name>
</gene>
<name>A0A5C8GLY8_9BACT</name>
<evidence type="ECO:0000313" key="5">
    <source>
        <dbReference type="EMBL" id="TXJ63120.1"/>
    </source>
</evidence>
<evidence type="ECO:0000256" key="4">
    <source>
        <dbReference type="SAM" id="MobiDB-lite"/>
    </source>
</evidence>
<dbReference type="InterPro" id="IPR015307">
    <property type="entry name" value="Restrct_endonuc_II_HincII"/>
</dbReference>
<dbReference type="InterPro" id="IPR011335">
    <property type="entry name" value="Restrct_endonuc-II-like"/>
</dbReference>
<organism evidence="5 6">
    <name type="scientific">Prevotella brunnea</name>
    <dbReference type="NCBI Taxonomy" id="2508867"/>
    <lineage>
        <taxon>Bacteria</taxon>
        <taxon>Pseudomonadati</taxon>
        <taxon>Bacteroidota</taxon>
        <taxon>Bacteroidia</taxon>
        <taxon>Bacteroidales</taxon>
        <taxon>Prevotellaceae</taxon>
        <taxon>Prevotella</taxon>
    </lineage>
</organism>
<comment type="caution">
    <text evidence="5">The sequence shown here is derived from an EMBL/GenBank/DDBJ whole genome shotgun (WGS) entry which is preliminary data.</text>
</comment>
<dbReference type="GO" id="GO:0003677">
    <property type="term" value="F:DNA binding"/>
    <property type="evidence" value="ECO:0007669"/>
    <property type="project" value="InterPro"/>
</dbReference>
<keyword evidence="6" id="KW-1185">Reference proteome</keyword>
<dbReference type="CDD" id="cd22329">
    <property type="entry name" value="HincII-like"/>
    <property type="match status" value="1"/>
</dbReference>
<dbReference type="GO" id="GO:0009307">
    <property type="term" value="P:DNA restriction-modification system"/>
    <property type="evidence" value="ECO:0007669"/>
    <property type="project" value="InterPro"/>
</dbReference>
<dbReference type="AlphaFoldDB" id="A0A5C8GLY8"/>
<keyword evidence="3" id="KW-0378">Hydrolase</keyword>
<dbReference type="OrthoDB" id="1082220at2"/>
<evidence type="ECO:0000256" key="3">
    <source>
        <dbReference type="ARBA" id="ARBA00022801"/>
    </source>
</evidence>
<dbReference type="Gene3D" id="3.40.600.10">
    <property type="entry name" value="DNA mismatch repair MutH/Restriction endonuclease, type II"/>
    <property type="match status" value="1"/>
</dbReference>
<evidence type="ECO:0000256" key="1">
    <source>
        <dbReference type="ARBA" id="ARBA00022722"/>
    </source>
</evidence>
<dbReference type="RefSeq" id="WP_130830691.1">
    <property type="nucleotide sequence ID" value="NZ_SDIK01000011.1"/>
</dbReference>
<reference evidence="6" key="1">
    <citation type="submission" date="2019-05" db="EMBL/GenBank/DDBJ databases">
        <title>Prevotella brunnea sp. nov., isolated from a wound of a patient.</title>
        <authorList>
            <person name="Buhl M."/>
        </authorList>
    </citation>
    <scope>NUCLEOTIDE SEQUENCE [LARGE SCALE GENOMIC DNA]</scope>
    <source>
        <strain evidence="6">A2672</strain>
    </source>
</reference>